<dbReference type="CDD" id="cd03386">
    <property type="entry name" value="PAP2_Aur1_like"/>
    <property type="match status" value="1"/>
</dbReference>
<dbReference type="InterPro" id="IPR052185">
    <property type="entry name" value="IPC_Synthase-Related"/>
</dbReference>
<dbReference type="AlphaFoldDB" id="A0A2T8F5L9"/>
<dbReference type="InterPro" id="IPR026841">
    <property type="entry name" value="Aur1/Ipt1"/>
</dbReference>
<gene>
    <name evidence="8" type="ORF">DDE18_20710</name>
</gene>
<proteinExistence type="predicted"/>
<evidence type="ECO:0000256" key="3">
    <source>
        <dbReference type="ARBA" id="ARBA00022989"/>
    </source>
</evidence>
<comment type="caution">
    <text evidence="8">The sequence shown here is derived from an EMBL/GenBank/DDBJ whole genome shotgun (WGS) entry which is preliminary data.</text>
</comment>
<organism evidence="8 9">
    <name type="scientific">Nocardioides gansuensis</name>
    <dbReference type="NCBI Taxonomy" id="2138300"/>
    <lineage>
        <taxon>Bacteria</taxon>
        <taxon>Bacillati</taxon>
        <taxon>Actinomycetota</taxon>
        <taxon>Actinomycetes</taxon>
        <taxon>Propionibacteriales</taxon>
        <taxon>Nocardioidaceae</taxon>
        <taxon>Nocardioides</taxon>
    </lineage>
</organism>
<evidence type="ECO:0000256" key="2">
    <source>
        <dbReference type="ARBA" id="ARBA00022692"/>
    </source>
</evidence>
<keyword evidence="3 6" id="KW-1133">Transmembrane helix</keyword>
<evidence type="ECO:0000313" key="9">
    <source>
        <dbReference type="Proteomes" id="UP000246018"/>
    </source>
</evidence>
<evidence type="ECO:0000256" key="1">
    <source>
        <dbReference type="ARBA" id="ARBA00004141"/>
    </source>
</evidence>
<name>A0A2T8F5L9_9ACTN</name>
<keyword evidence="4 6" id="KW-0472">Membrane</keyword>
<dbReference type="OrthoDB" id="5241565at2"/>
<dbReference type="Proteomes" id="UP000246018">
    <property type="component" value="Unassembled WGS sequence"/>
</dbReference>
<dbReference type="EMBL" id="QDGZ01000011">
    <property type="protein sequence ID" value="PVG80982.1"/>
    <property type="molecule type" value="Genomic_DNA"/>
</dbReference>
<accession>A0A2T8F5L9</accession>
<reference evidence="8 9" key="1">
    <citation type="submission" date="2018-04" db="EMBL/GenBank/DDBJ databases">
        <title>Genome of Nocardioides gansuensis WSJ-1.</title>
        <authorList>
            <person name="Wu S."/>
            <person name="Wang G."/>
        </authorList>
    </citation>
    <scope>NUCLEOTIDE SEQUENCE [LARGE SCALE GENOMIC DNA]</scope>
    <source>
        <strain evidence="8 9">WSJ-1</strain>
    </source>
</reference>
<protein>
    <submittedName>
        <fullName evidence="8">Inositol phosphorylceramide synthase</fullName>
    </submittedName>
</protein>
<feature type="transmembrane region" description="Helical" evidence="6">
    <location>
        <begin position="48"/>
        <end position="69"/>
    </location>
</feature>
<feature type="transmembrane region" description="Helical" evidence="6">
    <location>
        <begin position="201"/>
        <end position="220"/>
    </location>
</feature>
<feature type="domain" description="Inositolphosphotransferase Aur1/Ipt1" evidence="7">
    <location>
        <begin position="82"/>
        <end position="265"/>
    </location>
</feature>
<dbReference type="PANTHER" id="PTHR31310">
    <property type="match status" value="1"/>
</dbReference>
<feature type="compositionally biased region" description="Low complexity" evidence="5">
    <location>
        <begin position="11"/>
        <end position="28"/>
    </location>
</feature>
<evidence type="ECO:0000256" key="5">
    <source>
        <dbReference type="SAM" id="MobiDB-lite"/>
    </source>
</evidence>
<keyword evidence="2 6" id="KW-0812">Transmembrane</keyword>
<feature type="transmembrane region" description="Helical" evidence="6">
    <location>
        <begin position="114"/>
        <end position="132"/>
    </location>
</feature>
<comment type="subcellular location">
    <subcellularLocation>
        <location evidence="1">Membrane</location>
        <topology evidence="1">Multi-pass membrane protein</topology>
    </subcellularLocation>
</comment>
<dbReference type="Pfam" id="PF14378">
    <property type="entry name" value="PAP2_3"/>
    <property type="match status" value="1"/>
</dbReference>
<feature type="transmembrane region" description="Helical" evidence="6">
    <location>
        <begin position="227"/>
        <end position="244"/>
    </location>
</feature>
<dbReference type="GO" id="GO:0016020">
    <property type="term" value="C:membrane"/>
    <property type="evidence" value="ECO:0007669"/>
    <property type="project" value="UniProtKB-SubCell"/>
</dbReference>
<evidence type="ECO:0000313" key="8">
    <source>
        <dbReference type="EMBL" id="PVG80982.1"/>
    </source>
</evidence>
<sequence>MTLLAPQPRFPDGAGARPQPARPARSRLCSTSRLRSTRRLRSASRRPALRELWVLAGLYLAYAVSRIFADDALAPAVDRARALLQLEHLAGLDVEAAVSGWFVDNPLAGLLASYHYATAHYVVTAVVLVWLFRRHRPVYARARTALVAATVLALAAYLLLPTAPPRLMAGWTDVLALHADSGWWGEAASAPQGLGWMTNQLAAFPSMHAGWALWVALAVSATTASRAARTLAWSHAGLTAFVVVGTGNHWVLDVVAGWAVVAVVWRLGLGTVPRRSVGTAVVLSEGTQDLLHGPLGPQMGDRNPIGHLLHAGPEHPRGTADL</sequence>
<feature type="region of interest" description="Disordered" evidence="5">
    <location>
        <begin position="1"/>
        <end position="28"/>
    </location>
</feature>
<feature type="transmembrane region" description="Helical" evidence="6">
    <location>
        <begin position="144"/>
        <end position="163"/>
    </location>
</feature>
<evidence type="ECO:0000259" key="7">
    <source>
        <dbReference type="Pfam" id="PF14378"/>
    </source>
</evidence>
<evidence type="ECO:0000256" key="6">
    <source>
        <dbReference type="SAM" id="Phobius"/>
    </source>
</evidence>
<evidence type="ECO:0000256" key="4">
    <source>
        <dbReference type="ARBA" id="ARBA00023136"/>
    </source>
</evidence>
<keyword evidence="9" id="KW-1185">Reference proteome</keyword>
<dbReference type="PANTHER" id="PTHR31310:SF7">
    <property type="entry name" value="PA-PHOSPHATASE RELATED-FAMILY PROTEIN DDB_G0268928"/>
    <property type="match status" value="1"/>
</dbReference>